<dbReference type="Pfam" id="PF00270">
    <property type="entry name" value="DEAD"/>
    <property type="match status" value="1"/>
</dbReference>
<dbReference type="GO" id="GO:0043138">
    <property type="term" value="F:3'-5' DNA helicase activity"/>
    <property type="evidence" value="ECO:0007669"/>
    <property type="project" value="UniProtKB-EC"/>
</dbReference>
<feature type="region of interest" description="Disordered" evidence="6">
    <location>
        <begin position="426"/>
        <end position="451"/>
    </location>
</feature>
<dbReference type="InterPro" id="IPR001650">
    <property type="entry name" value="Helicase_C-like"/>
</dbReference>
<dbReference type="EC" id="5.6.2.4" evidence="5"/>
<dbReference type="Gene3D" id="3.40.50.300">
    <property type="entry name" value="P-loop containing nucleotide triphosphate hydrolases"/>
    <property type="match status" value="3"/>
</dbReference>
<keyword evidence="2" id="KW-0547">Nucleotide-binding</keyword>
<dbReference type="EMBL" id="JAACJM010000035">
    <property type="protein sequence ID" value="KAF5363029.1"/>
    <property type="molecule type" value="Genomic_DNA"/>
</dbReference>
<evidence type="ECO:0000313" key="8">
    <source>
        <dbReference type="EMBL" id="KAF5363029.1"/>
    </source>
</evidence>
<evidence type="ECO:0000256" key="4">
    <source>
        <dbReference type="ARBA" id="ARBA00034617"/>
    </source>
</evidence>
<evidence type="ECO:0000256" key="5">
    <source>
        <dbReference type="ARBA" id="ARBA00034808"/>
    </source>
</evidence>
<protein>
    <recommendedName>
        <fullName evidence="5">DNA 3'-5' helicase</fullName>
        <ecNumber evidence="5">5.6.2.4</ecNumber>
    </recommendedName>
</protein>
<evidence type="ECO:0000259" key="7">
    <source>
        <dbReference type="PROSITE" id="PS51192"/>
    </source>
</evidence>
<keyword evidence="9" id="KW-1185">Reference proteome</keyword>
<gene>
    <name evidence="8" type="ORF">D9758_012611</name>
</gene>
<dbReference type="GO" id="GO:0005524">
    <property type="term" value="F:ATP binding"/>
    <property type="evidence" value="ECO:0007669"/>
    <property type="project" value="UniProtKB-KW"/>
</dbReference>
<dbReference type="GO" id="GO:0005737">
    <property type="term" value="C:cytoplasm"/>
    <property type="evidence" value="ECO:0007669"/>
    <property type="project" value="TreeGrafter"/>
</dbReference>
<accession>A0A8H5GDR0</accession>
<dbReference type="PANTHER" id="PTHR13710">
    <property type="entry name" value="DNA HELICASE RECQ FAMILY MEMBER"/>
    <property type="match status" value="1"/>
</dbReference>
<keyword evidence="3" id="KW-0067">ATP-binding</keyword>
<dbReference type="PANTHER" id="PTHR13710:SF154">
    <property type="entry name" value="RECQ HELICASE, PUTATIVE (AFU_ORTHOLOGUE AFUA_6G14720)-RELATED"/>
    <property type="match status" value="1"/>
</dbReference>
<dbReference type="Pfam" id="PF00271">
    <property type="entry name" value="Helicase_C"/>
    <property type="match status" value="1"/>
</dbReference>
<evidence type="ECO:0000256" key="3">
    <source>
        <dbReference type="ARBA" id="ARBA00022840"/>
    </source>
</evidence>
<feature type="compositionally biased region" description="Polar residues" evidence="6">
    <location>
        <begin position="697"/>
        <end position="707"/>
    </location>
</feature>
<comment type="catalytic activity">
    <reaction evidence="4">
        <text>Couples ATP hydrolysis with the unwinding of duplex DNA by translocating in the 3'-5' direction.</text>
        <dbReference type="EC" id="5.6.2.4"/>
    </reaction>
</comment>
<dbReference type="InterPro" id="IPR014001">
    <property type="entry name" value="Helicase_ATP-bd"/>
</dbReference>
<feature type="compositionally biased region" description="Polar residues" evidence="6">
    <location>
        <begin position="426"/>
        <end position="446"/>
    </location>
</feature>
<dbReference type="GO" id="GO:0005694">
    <property type="term" value="C:chromosome"/>
    <property type="evidence" value="ECO:0007669"/>
    <property type="project" value="TreeGrafter"/>
</dbReference>
<dbReference type="GO" id="GO:0003676">
    <property type="term" value="F:nucleic acid binding"/>
    <property type="evidence" value="ECO:0007669"/>
    <property type="project" value="InterPro"/>
</dbReference>
<dbReference type="GO" id="GO:0000724">
    <property type="term" value="P:double-strand break repair via homologous recombination"/>
    <property type="evidence" value="ECO:0007669"/>
    <property type="project" value="TreeGrafter"/>
</dbReference>
<dbReference type="OrthoDB" id="2499463at2759"/>
<evidence type="ECO:0000256" key="2">
    <source>
        <dbReference type="ARBA" id="ARBA00022741"/>
    </source>
</evidence>
<name>A0A8H5GDR0_9AGAR</name>
<dbReference type="Proteomes" id="UP000559256">
    <property type="component" value="Unassembled WGS sequence"/>
</dbReference>
<comment type="similarity">
    <text evidence="1">Belongs to the helicase family. RecQ subfamily.</text>
</comment>
<proteinExistence type="inferred from homology"/>
<dbReference type="InterPro" id="IPR011545">
    <property type="entry name" value="DEAD/DEAH_box_helicase_dom"/>
</dbReference>
<evidence type="ECO:0000313" key="9">
    <source>
        <dbReference type="Proteomes" id="UP000559256"/>
    </source>
</evidence>
<organism evidence="8 9">
    <name type="scientific">Tetrapyrgos nigripes</name>
    <dbReference type="NCBI Taxonomy" id="182062"/>
    <lineage>
        <taxon>Eukaryota</taxon>
        <taxon>Fungi</taxon>
        <taxon>Dikarya</taxon>
        <taxon>Basidiomycota</taxon>
        <taxon>Agaricomycotina</taxon>
        <taxon>Agaricomycetes</taxon>
        <taxon>Agaricomycetidae</taxon>
        <taxon>Agaricales</taxon>
        <taxon>Marasmiineae</taxon>
        <taxon>Marasmiaceae</taxon>
        <taxon>Tetrapyrgos</taxon>
    </lineage>
</organism>
<dbReference type="AlphaFoldDB" id="A0A8H5GDR0"/>
<comment type="caution">
    <text evidence="8">The sequence shown here is derived from an EMBL/GenBank/DDBJ whole genome shotgun (WGS) entry which is preliminary data.</text>
</comment>
<feature type="compositionally biased region" description="Basic residues" evidence="6">
    <location>
        <begin position="680"/>
        <end position="691"/>
    </location>
</feature>
<dbReference type="GO" id="GO:0009378">
    <property type="term" value="F:four-way junction helicase activity"/>
    <property type="evidence" value="ECO:0007669"/>
    <property type="project" value="TreeGrafter"/>
</dbReference>
<sequence length="780" mass="88166">MAPDPRVMAHERETERSYKNLSTARLDAARTRPGGYNSQAYRTLLHEEFKKRLPGMEPYEWQLDVSEALFLGLDCTVIAGTGSGKTMPFVMPLFAAKDKVFGGKDKVMVIIISPLNALEEDQAKKFNAMGISAVAVNKDTYTKEVHQAIQNNEYNDILTSPELALEHDKFHEWGNKFRPIYQDLGTLRLFVGLDIPFLATSATLTPPALAQVRKTLNINSLDSFHLNSGIDRYNIAWFVRRMNAGKSNLDVLSFVLKENPGDLEVTELLLTMVFFDDINVALAALKHLQECLPRHLRGQIAVYNLRHSTWSKRRILQEFREGKIKIFLTTEAAGMGWDIPNIYHVMQFMVPKAQAFLLVQPTVFQEMKSKEKGDDDKAVYKKDVEAADTFDDHRPRTAPTGICCDNCLRKQDPNHPLLYIEPALSKSASKQPTNSEEPLSEPNSNGKRPMVTVPATRKDVHLSSVRSLLEKWRYATFLEKYSSCSWGADALLPPKVLTTIATKAWLSSIDDLIGAGWSPIFARKHGLDILERIAMVDEEHYDAVQKGKQAERKEKDDQKAAEKKEKEEQKAAEKKEKEELKAAKKKEKEEREAAEKEAKQRVKDQKAAEKREKEAQDLAAKRERLAKKENANALKLKLALEKPKRGRGQPRKEQLPTPPSPSTPMIPPLPMQPASSSPRPRPKPRPRPRPLPRKEQTLTPLTPSTSMIPPLPLSPQQNQVNQMPVQTTPYTFNMFMPVPFTSIPYHASHSIVPYGAMPPSKDSSNVHDNEFTFFTDNHST</sequence>
<feature type="compositionally biased region" description="Basic and acidic residues" evidence="6">
    <location>
        <begin position="544"/>
        <end position="630"/>
    </location>
</feature>
<feature type="domain" description="Helicase ATP-binding" evidence="7">
    <location>
        <begin position="66"/>
        <end position="222"/>
    </location>
</feature>
<dbReference type="SUPFAM" id="SSF52540">
    <property type="entry name" value="P-loop containing nucleoside triphosphate hydrolases"/>
    <property type="match status" value="1"/>
</dbReference>
<feature type="region of interest" description="Disordered" evidence="6">
    <location>
        <begin position="544"/>
        <end position="719"/>
    </location>
</feature>
<dbReference type="PROSITE" id="PS51192">
    <property type="entry name" value="HELICASE_ATP_BIND_1"/>
    <property type="match status" value="1"/>
</dbReference>
<dbReference type="SMART" id="SM00487">
    <property type="entry name" value="DEXDc"/>
    <property type="match status" value="1"/>
</dbReference>
<evidence type="ECO:0000256" key="6">
    <source>
        <dbReference type="SAM" id="MobiDB-lite"/>
    </source>
</evidence>
<feature type="compositionally biased region" description="Pro residues" evidence="6">
    <location>
        <begin position="656"/>
        <end position="671"/>
    </location>
</feature>
<reference evidence="8 9" key="1">
    <citation type="journal article" date="2020" name="ISME J.">
        <title>Uncovering the hidden diversity of litter-decomposition mechanisms in mushroom-forming fungi.</title>
        <authorList>
            <person name="Floudas D."/>
            <person name="Bentzer J."/>
            <person name="Ahren D."/>
            <person name="Johansson T."/>
            <person name="Persson P."/>
            <person name="Tunlid A."/>
        </authorList>
    </citation>
    <scope>NUCLEOTIDE SEQUENCE [LARGE SCALE GENOMIC DNA]</scope>
    <source>
        <strain evidence="8 9">CBS 291.85</strain>
    </source>
</reference>
<dbReference type="InterPro" id="IPR027417">
    <property type="entry name" value="P-loop_NTPase"/>
</dbReference>
<evidence type="ECO:0000256" key="1">
    <source>
        <dbReference type="ARBA" id="ARBA00005446"/>
    </source>
</evidence>